<evidence type="ECO:0008006" key="4">
    <source>
        <dbReference type="Google" id="ProtNLM"/>
    </source>
</evidence>
<feature type="transmembrane region" description="Helical" evidence="1">
    <location>
        <begin position="6"/>
        <end position="23"/>
    </location>
</feature>
<dbReference type="eggNOG" id="ENOG50309BE">
    <property type="taxonomic scope" value="Bacteria"/>
</dbReference>
<gene>
    <name evidence="2" type="ORF">TcarDRAFT_0077</name>
</gene>
<reference evidence="2 3" key="2">
    <citation type="submission" date="2007-01" db="EMBL/GenBank/DDBJ databases">
        <title>Sequencing of the draft genome and assembly of Thermosinus carboxydivorans Nor1.</title>
        <authorList>
            <consortium name="US DOE Joint Genome Institute (JGI-PGF)"/>
            <person name="Copeland A."/>
            <person name="Lucas S."/>
            <person name="Lapidus A."/>
            <person name="Barry K."/>
            <person name="Glavina del Rio T."/>
            <person name="Dalin E."/>
            <person name="Tice H."/>
            <person name="Bruce D."/>
            <person name="Pitluck S."/>
            <person name="Richardson P."/>
        </authorList>
    </citation>
    <scope>NUCLEOTIDE SEQUENCE [LARGE SCALE GENOMIC DNA]</scope>
    <source>
        <strain evidence="2 3">Nor1</strain>
    </source>
</reference>
<dbReference type="OrthoDB" id="2662123at2"/>
<sequence length="47" mass="5244">MEQVLHYAANYGFPMVVAAYLLVRIEGKLEQLTASIHELAKVIATKL</sequence>
<accession>A1HUG6</accession>
<keyword evidence="1" id="KW-0812">Transmembrane</keyword>
<name>A1HUG6_9FIRM</name>
<keyword evidence="3" id="KW-1185">Reference proteome</keyword>
<evidence type="ECO:0000313" key="3">
    <source>
        <dbReference type="Proteomes" id="UP000005139"/>
    </source>
</evidence>
<protein>
    <recommendedName>
        <fullName evidence="4">YvrJ family protein</fullName>
    </recommendedName>
</protein>
<reference evidence="2 3" key="1">
    <citation type="submission" date="2007-01" db="EMBL/GenBank/DDBJ databases">
        <title>Annotation of the draft genome assembly of Thermosinus carboxydivorans Nor1.</title>
        <authorList>
            <consortium name="US DOE Joint Genome Institute (JGI-ORNL)"/>
            <person name="Larimer F."/>
            <person name="Land M."/>
            <person name="Hauser L."/>
        </authorList>
    </citation>
    <scope>NUCLEOTIDE SEQUENCE [LARGE SCALE GENOMIC DNA]</scope>
    <source>
        <strain evidence="2 3">Nor1</strain>
    </source>
</reference>
<proteinExistence type="predicted"/>
<keyword evidence="1" id="KW-0472">Membrane</keyword>
<comment type="caution">
    <text evidence="2">The sequence shown here is derived from an EMBL/GenBank/DDBJ whole genome shotgun (WGS) entry which is preliminary data.</text>
</comment>
<organism evidence="2 3">
    <name type="scientific">Thermosinus carboxydivorans Nor1</name>
    <dbReference type="NCBI Taxonomy" id="401526"/>
    <lineage>
        <taxon>Bacteria</taxon>
        <taxon>Bacillati</taxon>
        <taxon>Bacillota</taxon>
        <taxon>Negativicutes</taxon>
        <taxon>Selenomonadales</taxon>
        <taxon>Sporomusaceae</taxon>
        <taxon>Thermosinus</taxon>
    </lineage>
</organism>
<dbReference type="AlphaFoldDB" id="A1HUG6"/>
<dbReference type="Proteomes" id="UP000005139">
    <property type="component" value="Unassembled WGS sequence"/>
</dbReference>
<evidence type="ECO:0000256" key="1">
    <source>
        <dbReference type="SAM" id="Phobius"/>
    </source>
</evidence>
<dbReference type="EMBL" id="AAWL01000041">
    <property type="protein sequence ID" value="EAX46337.1"/>
    <property type="molecule type" value="Genomic_DNA"/>
</dbReference>
<dbReference type="InterPro" id="IPR024419">
    <property type="entry name" value="YvrJ"/>
</dbReference>
<keyword evidence="1" id="KW-1133">Transmembrane helix</keyword>
<dbReference type="Pfam" id="PF12841">
    <property type="entry name" value="YvrJ"/>
    <property type="match status" value="1"/>
</dbReference>
<dbReference type="RefSeq" id="WP_007290669.1">
    <property type="nucleotide sequence ID" value="NZ_AAWL01000041.1"/>
</dbReference>
<evidence type="ECO:0000313" key="2">
    <source>
        <dbReference type="EMBL" id="EAX46337.1"/>
    </source>
</evidence>